<evidence type="ECO:0000256" key="13">
    <source>
        <dbReference type="SAM" id="Phobius"/>
    </source>
</evidence>
<keyword evidence="6" id="KW-0378">Hydrolase</keyword>
<dbReference type="InterPro" id="IPR003960">
    <property type="entry name" value="ATPase_AAA_CS"/>
</dbReference>
<dbReference type="GO" id="GO:0005743">
    <property type="term" value="C:mitochondrial inner membrane"/>
    <property type="evidence" value="ECO:0007669"/>
    <property type="project" value="UniProtKB-SubCell"/>
</dbReference>
<dbReference type="OrthoDB" id="10251412at2759"/>
<comment type="caution">
    <text evidence="16">The sequence shown here is derived from an EMBL/GenBank/DDBJ whole genome shotgun (WGS) entry which is preliminary data.</text>
</comment>
<gene>
    <name evidence="16" type="primary">BCS1</name>
    <name evidence="16" type="ORF">IWQ62_004208</name>
</gene>
<protein>
    <submittedName>
        <fullName evidence="16">Complex III assembly protein translocase and chaperone</fullName>
    </submittedName>
</protein>
<keyword evidence="8 13" id="KW-1133">Transmembrane helix</keyword>
<dbReference type="GO" id="GO:0034551">
    <property type="term" value="P:mitochondrial respiratory chain complex III assembly"/>
    <property type="evidence" value="ECO:0007669"/>
    <property type="project" value="UniProtKB-ARBA"/>
</dbReference>
<evidence type="ECO:0000313" key="16">
    <source>
        <dbReference type="EMBL" id="KAJ1960504.1"/>
    </source>
</evidence>
<dbReference type="InterPro" id="IPR003959">
    <property type="entry name" value="ATPase_AAA_core"/>
</dbReference>
<evidence type="ECO:0000313" key="17">
    <source>
        <dbReference type="Proteomes" id="UP001150925"/>
    </source>
</evidence>
<dbReference type="FunFam" id="3.40.50.300:FF:000768">
    <property type="entry name" value="Probable mitochondrial chaperone bcs1"/>
    <property type="match status" value="1"/>
</dbReference>
<dbReference type="InterPro" id="IPR003593">
    <property type="entry name" value="AAA+_ATPase"/>
</dbReference>
<evidence type="ECO:0000256" key="6">
    <source>
        <dbReference type="ARBA" id="ARBA00022801"/>
    </source>
</evidence>
<evidence type="ECO:0000256" key="1">
    <source>
        <dbReference type="ARBA" id="ARBA00004434"/>
    </source>
</evidence>
<evidence type="ECO:0000256" key="11">
    <source>
        <dbReference type="ARBA" id="ARBA00048778"/>
    </source>
</evidence>
<keyword evidence="17" id="KW-1185">Reference proteome</keyword>
<evidence type="ECO:0000256" key="7">
    <source>
        <dbReference type="ARBA" id="ARBA00022840"/>
    </source>
</evidence>
<dbReference type="InterPro" id="IPR027417">
    <property type="entry name" value="P-loop_NTPase"/>
</dbReference>
<keyword evidence="4 12" id="KW-0547">Nucleotide-binding</keyword>
<evidence type="ECO:0000259" key="14">
    <source>
        <dbReference type="SMART" id="SM00382"/>
    </source>
</evidence>
<dbReference type="EMBL" id="JANBPY010001327">
    <property type="protein sequence ID" value="KAJ1960504.1"/>
    <property type="molecule type" value="Genomic_DNA"/>
</dbReference>
<feature type="domain" description="AAA+ ATPase" evidence="14">
    <location>
        <begin position="226"/>
        <end position="357"/>
    </location>
</feature>
<evidence type="ECO:0000256" key="5">
    <source>
        <dbReference type="ARBA" id="ARBA00022792"/>
    </source>
</evidence>
<reference evidence="16" key="1">
    <citation type="submission" date="2022-07" db="EMBL/GenBank/DDBJ databases">
        <title>Phylogenomic reconstructions and comparative analyses of Kickxellomycotina fungi.</title>
        <authorList>
            <person name="Reynolds N.K."/>
            <person name="Stajich J.E."/>
            <person name="Barry K."/>
            <person name="Grigoriev I.V."/>
            <person name="Crous P."/>
            <person name="Smith M.E."/>
        </authorList>
    </citation>
    <scope>NUCLEOTIDE SEQUENCE</scope>
    <source>
        <strain evidence="16">RSA 1196</strain>
    </source>
</reference>
<proteinExistence type="inferred from homology"/>
<dbReference type="GO" id="GO:0005524">
    <property type="term" value="F:ATP binding"/>
    <property type="evidence" value="ECO:0007669"/>
    <property type="project" value="UniProtKB-KW"/>
</dbReference>
<dbReference type="SUPFAM" id="SSF52540">
    <property type="entry name" value="P-loop containing nucleoside triphosphate hydrolases"/>
    <property type="match status" value="1"/>
</dbReference>
<feature type="transmembrane region" description="Helical" evidence="13">
    <location>
        <begin position="16"/>
        <end position="37"/>
    </location>
</feature>
<evidence type="ECO:0000259" key="15">
    <source>
        <dbReference type="SMART" id="SM01024"/>
    </source>
</evidence>
<evidence type="ECO:0000256" key="9">
    <source>
        <dbReference type="ARBA" id="ARBA00023128"/>
    </source>
</evidence>
<dbReference type="GO" id="GO:0016887">
    <property type="term" value="F:ATP hydrolysis activity"/>
    <property type="evidence" value="ECO:0007669"/>
    <property type="project" value="InterPro"/>
</dbReference>
<evidence type="ECO:0000256" key="10">
    <source>
        <dbReference type="ARBA" id="ARBA00023136"/>
    </source>
</evidence>
<dbReference type="Pfam" id="PF08740">
    <property type="entry name" value="BCS1_N"/>
    <property type="match status" value="1"/>
</dbReference>
<comment type="subcellular location">
    <subcellularLocation>
        <location evidence="1">Mitochondrion inner membrane</location>
        <topology evidence="1">Single-pass membrane protein</topology>
    </subcellularLocation>
</comment>
<dbReference type="Pfam" id="PF25426">
    <property type="entry name" value="AAA_lid_BCS1"/>
    <property type="match status" value="1"/>
</dbReference>
<evidence type="ECO:0000256" key="2">
    <source>
        <dbReference type="ARBA" id="ARBA00007448"/>
    </source>
</evidence>
<dbReference type="SMART" id="SM01024">
    <property type="entry name" value="BCS1_N"/>
    <property type="match status" value="1"/>
</dbReference>
<evidence type="ECO:0000256" key="3">
    <source>
        <dbReference type="ARBA" id="ARBA00022692"/>
    </source>
</evidence>
<keyword evidence="10 13" id="KW-0472">Membrane</keyword>
<dbReference type="InterPro" id="IPR014851">
    <property type="entry name" value="BCS1_N"/>
</dbReference>
<keyword evidence="5" id="KW-0999">Mitochondrion inner membrane</keyword>
<comment type="catalytic activity">
    <reaction evidence="11">
        <text>ATP + H2O = ADP + phosphate + H(+)</text>
        <dbReference type="Rhea" id="RHEA:13065"/>
        <dbReference type="ChEBI" id="CHEBI:15377"/>
        <dbReference type="ChEBI" id="CHEBI:15378"/>
        <dbReference type="ChEBI" id="CHEBI:30616"/>
        <dbReference type="ChEBI" id="CHEBI:43474"/>
        <dbReference type="ChEBI" id="CHEBI:456216"/>
    </reaction>
    <physiologicalReaction direction="left-to-right" evidence="11">
        <dbReference type="Rhea" id="RHEA:13066"/>
    </physiologicalReaction>
</comment>
<evidence type="ECO:0000256" key="12">
    <source>
        <dbReference type="RuleBase" id="RU003651"/>
    </source>
</evidence>
<dbReference type="CDD" id="cd19510">
    <property type="entry name" value="RecA-like_BCS1"/>
    <property type="match status" value="1"/>
</dbReference>
<name>A0A9W8ALB8_9FUNG</name>
<keyword evidence="9" id="KW-0496">Mitochondrion</keyword>
<accession>A0A9W8ALB8</accession>
<dbReference type="PROSITE" id="PS00674">
    <property type="entry name" value="AAA"/>
    <property type="match status" value="1"/>
</dbReference>
<organism evidence="16 17">
    <name type="scientific">Dispira parvispora</name>
    <dbReference type="NCBI Taxonomy" id="1520584"/>
    <lineage>
        <taxon>Eukaryota</taxon>
        <taxon>Fungi</taxon>
        <taxon>Fungi incertae sedis</taxon>
        <taxon>Zoopagomycota</taxon>
        <taxon>Kickxellomycotina</taxon>
        <taxon>Dimargaritomycetes</taxon>
        <taxon>Dimargaritales</taxon>
        <taxon>Dimargaritaceae</taxon>
        <taxon>Dispira</taxon>
    </lineage>
</organism>
<dbReference type="Gene3D" id="3.40.50.300">
    <property type="entry name" value="P-loop containing nucleotide triphosphate hydrolases"/>
    <property type="match status" value="1"/>
</dbReference>
<feature type="domain" description="BCS1 N-terminal" evidence="15">
    <location>
        <begin position="24"/>
        <end position="195"/>
    </location>
</feature>
<keyword evidence="3 13" id="KW-0812">Transmembrane</keyword>
<dbReference type="InterPro" id="IPR057495">
    <property type="entry name" value="AAA_lid_BCS1"/>
</dbReference>
<dbReference type="Proteomes" id="UP001150925">
    <property type="component" value="Unassembled WGS sequence"/>
</dbReference>
<dbReference type="SMART" id="SM00382">
    <property type="entry name" value="AAA"/>
    <property type="match status" value="1"/>
</dbReference>
<sequence length="427" mass="48023">MDTSSGFLESAASNPYFSAGFGLLGVGAGLAVLRQGLRRGLDVARRNLLVTLEIPSRDKSYPWFLHWISHAKVSRKNSQQLAVETTYKQHNNGSVSSTFQLVPGPGKHYFKYQGVWIQVERHRDGRMMDLSTGSPFETVTLTTLSRDREIFRHLLTEAREAALAKQEGKTVMYTSWGAEWRPFGLPRKRRPMESVVLDKGITSRIVSDVQDFISNEAWYNQRGIPYRRGYLLYGPPGSGKTSFIQALAGYLEYNICILNLSERGLTDDRLNHLISVAPERSLLLLEDIDAAFSQRAQNAKEGFHSMVTFSGLLNALDGVASSEQRVIFMTTNHIDRLDRALIRPGRVDMKVYLGDASPYQIRQMFLRFYNGESQLADRFVEALGSQCRVSAAQLQGHFVCYKKDPQAAVDHAHRLLTPEQGTGPLED</sequence>
<keyword evidence="7 12" id="KW-0067">ATP-binding</keyword>
<dbReference type="AlphaFoldDB" id="A0A9W8ALB8"/>
<comment type="similarity">
    <text evidence="2">Belongs to the AAA ATPase family. BCS1 subfamily.</text>
</comment>
<evidence type="ECO:0000256" key="8">
    <source>
        <dbReference type="ARBA" id="ARBA00022989"/>
    </source>
</evidence>
<evidence type="ECO:0000256" key="4">
    <source>
        <dbReference type="ARBA" id="ARBA00022741"/>
    </source>
</evidence>
<dbReference type="PANTHER" id="PTHR23070">
    <property type="entry name" value="BCS1 AAA-TYPE ATPASE"/>
    <property type="match status" value="1"/>
</dbReference>
<dbReference type="Pfam" id="PF00004">
    <property type="entry name" value="AAA"/>
    <property type="match status" value="1"/>
</dbReference>
<dbReference type="InterPro" id="IPR050747">
    <property type="entry name" value="Mitochondrial_chaperone_BCS1"/>
</dbReference>